<gene>
    <name evidence="2" type="ORF">CCMP2556_LOCUS51671</name>
</gene>
<name>A0ABP0SG26_9DINO</name>
<reference evidence="2 3" key="1">
    <citation type="submission" date="2024-02" db="EMBL/GenBank/DDBJ databases">
        <authorList>
            <person name="Chen Y."/>
            <person name="Shah S."/>
            <person name="Dougan E. K."/>
            <person name="Thang M."/>
            <person name="Chan C."/>
        </authorList>
    </citation>
    <scope>NUCLEOTIDE SEQUENCE [LARGE SCALE GENOMIC DNA]</scope>
</reference>
<feature type="transmembrane region" description="Helical" evidence="1">
    <location>
        <begin position="502"/>
        <end position="524"/>
    </location>
</feature>
<feature type="transmembrane region" description="Helical" evidence="1">
    <location>
        <begin position="286"/>
        <end position="307"/>
    </location>
</feature>
<feature type="transmembrane region" description="Helical" evidence="1">
    <location>
        <begin position="421"/>
        <end position="438"/>
    </location>
</feature>
<evidence type="ECO:0000313" key="3">
    <source>
        <dbReference type="Proteomes" id="UP001642484"/>
    </source>
</evidence>
<feature type="transmembrane region" description="Helical" evidence="1">
    <location>
        <begin position="458"/>
        <end position="481"/>
    </location>
</feature>
<keyword evidence="1" id="KW-1133">Transmembrane helix</keyword>
<protein>
    <recommendedName>
        <fullName evidence="4">Solute carrier family 40 protein</fullName>
    </recommendedName>
</protein>
<accession>A0ABP0SG26</accession>
<feature type="transmembrane region" description="Helical" evidence="1">
    <location>
        <begin position="115"/>
        <end position="137"/>
    </location>
</feature>
<comment type="caution">
    <text evidence="2">The sequence shown here is derived from an EMBL/GenBank/DDBJ whole genome shotgun (WGS) entry which is preliminary data.</text>
</comment>
<sequence length="576" mass="64498">MPFVFRRGMIKLAPRWGDCFIRRDGSSLRPSPLRPPCTQFLSLMHAVLKHGSRAQEEGLFKAASACQVLCSLVSSEDLNSLWSLPSVTSADVFISHSWSCFSWLKVVAMCHHLNLDFAIVSSTLACILSVFTLRLHAGSFNGIAQQSGAVLFEALICFPMGTFLISYFSGQCICRKSFWFDRICVSQANATEKAVTLQAVPAFVANSRQMLLLVDGTYFKRLWCNYELAVAAKTVGHVQILPIWEPVWTLSSLGVGCIFAIVWFTYQSKPRIDGDSDMAPFWAMCNYFYLPWHTALLLAIPLAWISLAKLDRHRLLLDQMANFDLRQAECALESDRFVIQEHVLSLFDEALEPPVSVAFGAEPDESEETLISPETFVAIRHVTSYPNEHEVLDQFNAYIHGPLRKSVVDLLGQEVHVSVKLCLISIWPGWLYGLMDFFSCDFHTDCQTAASSMGYPSLFSYLLMNAMVQLITTPLFSLLILPSLLRCNNLVARRVETPGFRMLCGSCSSAIVLSLCNTIGGIWVGSFLMFTIHHSIPWLAFFLLETISAFGLGWLLHKPMRAPAGRDVCCEDLRYG</sequence>
<feature type="transmembrane region" description="Helical" evidence="1">
    <location>
        <begin position="149"/>
        <end position="168"/>
    </location>
</feature>
<keyword evidence="1" id="KW-0812">Transmembrane</keyword>
<proteinExistence type="predicted"/>
<feature type="transmembrane region" description="Helical" evidence="1">
    <location>
        <begin position="536"/>
        <end position="556"/>
    </location>
</feature>
<feature type="transmembrane region" description="Helical" evidence="1">
    <location>
        <begin position="247"/>
        <end position="266"/>
    </location>
</feature>
<keyword evidence="3" id="KW-1185">Reference proteome</keyword>
<keyword evidence="1" id="KW-0472">Membrane</keyword>
<dbReference type="EMBL" id="CAXAMN010027539">
    <property type="protein sequence ID" value="CAK9111306.1"/>
    <property type="molecule type" value="Genomic_DNA"/>
</dbReference>
<evidence type="ECO:0008006" key="4">
    <source>
        <dbReference type="Google" id="ProtNLM"/>
    </source>
</evidence>
<evidence type="ECO:0000256" key="1">
    <source>
        <dbReference type="SAM" id="Phobius"/>
    </source>
</evidence>
<dbReference type="Proteomes" id="UP001642484">
    <property type="component" value="Unassembled WGS sequence"/>
</dbReference>
<organism evidence="2 3">
    <name type="scientific">Durusdinium trenchii</name>
    <dbReference type="NCBI Taxonomy" id="1381693"/>
    <lineage>
        <taxon>Eukaryota</taxon>
        <taxon>Sar</taxon>
        <taxon>Alveolata</taxon>
        <taxon>Dinophyceae</taxon>
        <taxon>Suessiales</taxon>
        <taxon>Symbiodiniaceae</taxon>
        <taxon>Durusdinium</taxon>
    </lineage>
</organism>
<evidence type="ECO:0000313" key="2">
    <source>
        <dbReference type="EMBL" id="CAK9111306.1"/>
    </source>
</evidence>